<reference evidence="1" key="1">
    <citation type="submission" date="2021-06" db="EMBL/GenBank/DDBJ databases">
        <title>Direct submission.</title>
        <authorList>
            <person name="Lee C.-S."/>
            <person name="Jin L."/>
        </authorList>
    </citation>
    <scope>NUCLEOTIDE SEQUENCE</scope>
    <source>
        <strain evidence="1">Con5</strain>
    </source>
</reference>
<sequence>MDDDDYVAGDPERSPQRPLRASLRYRDASPVWWSDLGAENRIAVIRWLQRGDAKKLLVALSRDRVVTALHALVLEGLDGGPVTGWGLRIRSGKTGGAPTKAARAIICGLREAIRTKDDRQIGALAGQAATLLEGVRSRRGRYADPMQVAMTGIAIEGLRLTGKTYQQATYAFALSTANRPPKAKGDDPHKLKNVMRLYDQFLSL</sequence>
<dbReference type="RefSeq" id="WP_215505748.1">
    <property type="nucleotide sequence ID" value="NZ_CP076361.1"/>
</dbReference>
<dbReference type="AlphaFoldDB" id="A0A975P512"/>
<proteinExistence type="predicted"/>
<organism evidence="1 2">
    <name type="scientific">Gemmobacter fulvus</name>
    <dbReference type="NCBI Taxonomy" id="2840474"/>
    <lineage>
        <taxon>Bacteria</taxon>
        <taxon>Pseudomonadati</taxon>
        <taxon>Pseudomonadota</taxon>
        <taxon>Alphaproteobacteria</taxon>
        <taxon>Rhodobacterales</taxon>
        <taxon>Paracoccaceae</taxon>
        <taxon>Gemmobacter</taxon>
    </lineage>
</organism>
<gene>
    <name evidence="1" type="ORF">KM031_10180</name>
</gene>
<keyword evidence="2" id="KW-1185">Reference proteome</keyword>
<dbReference type="Proteomes" id="UP000679352">
    <property type="component" value="Chromosome"/>
</dbReference>
<evidence type="ECO:0000313" key="2">
    <source>
        <dbReference type="Proteomes" id="UP000679352"/>
    </source>
</evidence>
<dbReference type="EMBL" id="CP076361">
    <property type="protein sequence ID" value="QWK89238.1"/>
    <property type="molecule type" value="Genomic_DNA"/>
</dbReference>
<name>A0A975P512_9RHOB</name>
<accession>A0A975P512</accession>
<dbReference type="KEGG" id="gfu:KM031_10180"/>
<protein>
    <submittedName>
        <fullName evidence="1">Uncharacterized protein</fullName>
    </submittedName>
</protein>
<evidence type="ECO:0000313" key="1">
    <source>
        <dbReference type="EMBL" id="QWK89238.1"/>
    </source>
</evidence>